<dbReference type="EMBL" id="RKLQ01000005">
    <property type="protein sequence ID" value="MBX0305654.1"/>
    <property type="molecule type" value="Genomic_DNA"/>
</dbReference>
<feature type="compositionally biased region" description="Basic and acidic residues" evidence="1">
    <location>
        <begin position="166"/>
        <end position="194"/>
    </location>
</feature>
<proteinExistence type="predicted"/>
<evidence type="ECO:0000256" key="1">
    <source>
        <dbReference type="SAM" id="MobiDB-lite"/>
    </source>
</evidence>
<feature type="domain" description="MobA/VirD2-like nuclease" evidence="2">
    <location>
        <begin position="59"/>
        <end position="115"/>
    </location>
</feature>
<reference evidence="3" key="1">
    <citation type="submission" date="2021-06" db="EMBL/GenBank/DDBJ databases">
        <title>Halomicroarcula sp. F24A a new haloarchaeum isolated from saline soil.</title>
        <authorList>
            <person name="Duran-Viseras A."/>
            <person name="Sanchez-Porro C."/>
            <person name="Ventosa A."/>
        </authorList>
    </citation>
    <scope>NUCLEOTIDE SEQUENCE</scope>
    <source>
        <strain evidence="3">F24A</strain>
    </source>
</reference>
<dbReference type="AlphaFoldDB" id="A0A8J8CAX8"/>
<gene>
    <name evidence="3" type="ORF">EGD98_18585</name>
</gene>
<feature type="region of interest" description="Disordered" evidence="1">
    <location>
        <begin position="132"/>
        <end position="262"/>
    </location>
</feature>
<dbReference type="Proteomes" id="UP000783863">
    <property type="component" value="Unassembled WGS sequence"/>
</dbReference>
<feature type="compositionally biased region" description="Basic and acidic residues" evidence="1">
    <location>
        <begin position="205"/>
        <end position="262"/>
    </location>
</feature>
<evidence type="ECO:0000313" key="3">
    <source>
        <dbReference type="EMBL" id="MBX0305654.1"/>
    </source>
</evidence>
<name>A0A8J8CAX8_9EURY</name>
<dbReference type="InterPro" id="IPR005094">
    <property type="entry name" value="Endonuclease_MobA/VirD2"/>
</dbReference>
<organism evidence="3 4">
    <name type="scientific">Haloarcula salinisoli</name>
    <dbReference type="NCBI Taxonomy" id="2487746"/>
    <lineage>
        <taxon>Archaea</taxon>
        <taxon>Methanobacteriati</taxon>
        <taxon>Methanobacteriota</taxon>
        <taxon>Stenosarchaea group</taxon>
        <taxon>Halobacteria</taxon>
        <taxon>Halobacteriales</taxon>
        <taxon>Haloarculaceae</taxon>
        <taxon>Haloarcula</taxon>
    </lineage>
</organism>
<dbReference type="RefSeq" id="WP_220589851.1">
    <property type="nucleotide sequence ID" value="NZ_RKLQ01000005.1"/>
</dbReference>
<sequence>MMLKTDFRESGAGNLVDYIQRDRSQDAVETVDLRNQTGRQLSETDVDRFVEKSREFQFQRHMIVSPDPEGQYTPEEVSANTREVMNREFGQRPTTEYVYAVHRDTEFPHAHVALTGRESELEMDRAEIERLRERASTVYNEPDRARDATQASTDTAAQTPSQTVPDETREELHERELSLEEHPEKDVLQDRARSQETSPSTPSPENKRDKSRAQERQSESVLSREADSTAAEDNERERELEPEAESEREPEPERDMDRTMGG</sequence>
<feature type="compositionally biased region" description="Low complexity" evidence="1">
    <location>
        <begin position="148"/>
        <end position="163"/>
    </location>
</feature>
<comment type="caution">
    <text evidence="3">The sequence shown here is derived from an EMBL/GenBank/DDBJ whole genome shotgun (WGS) entry which is preliminary data.</text>
</comment>
<protein>
    <submittedName>
        <fullName evidence="3">Relaxase</fullName>
    </submittedName>
</protein>
<keyword evidence="4" id="KW-1185">Reference proteome</keyword>
<evidence type="ECO:0000313" key="4">
    <source>
        <dbReference type="Proteomes" id="UP000783863"/>
    </source>
</evidence>
<dbReference type="Pfam" id="PF03432">
    <property type="entry name" value="Relaxase"/>
    <property type="match status" value="1"/>
</dbReference>
<accession>A0A8J8CAX8</accession>
<feature type="compositionally biased region" description="Basic and acidic residues" evidence="1">
    <location>
        <begin position="132"/>
        <end position="147"/>
    </location>
</feature>
<evidence type="ECO:0000259" key="2">
    <source>
        <dbReference type="Pfam" id="PF03432"/>
    </source>
</evidence>